<protein>
    <submittedName>
        <fullName evidence="1">Uncharacterized protein</fullName>
    </submittedName>
</protein>
<gene>
    <name evidence="1" type="ORF">FHT02_003382</name>
</gene>
<dbReference type="EMBL" id="JACIJF010000013">
    <property type="protein sequence ID" value="MBB5712125.1"/>
    <property type="molecule type" value="Genomic_DNA"/>
</dbReference>
<proteinExistence type="predicted"/>
<dbReference type="Proteomes" id="UP000527143">
    <property type="component" value="Unassembled WGS sequence"/>
</dbReference>
<keyword evidence="2" id="KW-1185">Reference proteome</keyword>
<dbReference type="RefSeq" id="WP_184090138.1">
    <property type="nucleotide sequence ID" value="NZ_JACIJF010000013.1"/>
</dbReference>
<comment type="caution">
    <text evidence="1">The sequence shown here is derived from an EMBL/GenBank/DDBJ whole genome shotgun (WGS) entry which is preliminary data.</text>
</comment>
<organism evidence="1 2">
    <name type="scientific">Sphingomonas xinjiangensis</name>
    <dbReference type="NCBI Taxonomy" id="643568"/>
    <lineage>
        <taxon>Bacteria</taxon>
        <taxon>Pseudomonadati</taxon>
        <taxon>Pseudomonadota</taxon>
        <taxon>Alphaproteobacteria</taxon>
        <taxon>Sphingomonadales</taxon>
        <taxon>Sphingomonadaceae</taxon>
        <taxon>Sphingomonas</taxon>
    </lineage>
</organism>
<sequence>MTFENIGAPVVLSRHHGHRVSTTRDGHTARQVAASLSLTPEPLRFAA</sequence>
<reference evidence="1 2" key="1">
    <citation type="submission" date="2020-08" db="EMBL/GenBank/DDBJ databases">
        <title>Genomic Encyclopedia of Type Strains, Phase IV (KMG-IV): sequencing the most valuable type-strain genomes for metagenomic binning, comparative biology and taxonomic classification.</title>
        <authorList>
            <person name="Goeker M."/>
        </authorList>
    </citation>
    <scope>NUCLEOTIDE SEQUENCE [LARGE SCALE GENOMIC DNA]</scope>
    <source>
        <strain evidence="1 2">DSM 26736</strain>
    </source>
</reference>
<accession>A0A840YI82</accession>
<name>A0A840YI82_9SPHN</name>
<evidence type="ECO:0000313" key="2">
    <source>
        <dbReference type="Proteomes" id="UP000527143"/>
    </source>
</evidence>
<evidence type="ECO:0000313" key="1">
    <source>
        <dbReference type="EMBL" id="MBB5712125.1"/>
    </source>
</evidence>
<dbReference type="AlphaFoldDB" id="A0A840YI82"/>